<accession>A0A1G2EEG1</accession>
<reference evidence="1 2" key="1">
    <citation type="journal article" date="2016" name="Nat. Commun.">
        <title>Thousands of microbial genomes shed light on interconnected biogeochemical processes in an aquifer system.</title>
        <authorList>
            <person name="Anantharaman K."/>
            <person name="Brown C.T."/>
            <person name="Hug L.A."/>
            <person name="Sharon I."/>
            <person name="Castelle C.J."/>
            <person name="Probst A.J."/>
            <person name="Thomas B.C."/>
            <person name="Singh A."/>
            <person name="Wilkins M.J."/>
            <person name="Karaoz U."/>
            <person name="Brodie E.L."/>
            <person name="Williams K.H."/>
            <person name="Hubbard S.S."/>
            <person name="Banfield J.F."/>
        </authorList>
    </citation>
    <scope>NUCLEOTIDE SEQUENCE [LARGE SCALE GENOMIC DNA]</scope>
</reference>
<dbReference type="PANTHER" id="PTHR47618:SF1">
    <property type="entry name" value="BIFUNCTIONAL OLIGORIBONUCLEASE AND PAP PHOSPHATASE NRNA"/>
    <property type="match status" value="1"/>
</dbReference>
<organism evidence="1 2">
    <name type="scientific">Candidatus Nealsonbacteria bacterium RIFCSPLOWO2_01_FULL_43_32</name>
    <dbReference type="NCBI Taxonomy" id="1801672"/>
    <lineage>
        <taxon>Bacteria</taxon>
        <taxon>Candidatus Nealsoniibacteriota</taxon>
    </lineage>
</organism>
<dbReference type="InterPro" id="IPR038763">
    <property type="entry name" value="DHH_sf"/>
</dbReference>
<dbReference type="Proteomes" id="UP000178647">
    <property type="component" value="Unassembled WGS sequence"/>
</dbReference>
<evidence type="ECO:0000313" key="2">
    <source>
        <dbReference type="Proteomes" id="UP000178647"/>
    </source>
</evidence>
<name>A0A1G2EEG1_9BACT</name>
<sequence length="362" mass="40366">MLSLKDKMDALDQVKNLINESQNVLIAPGMLALGDSLSSALALLFTLRKLGKNANVLIDKIPENFQFLANLEPFSSKDFVISIDGSEKEIGEMRYEKNEKGLKIYLTLKQGKISQHDVAFSTLGQNPDLVIALGIKSAQELSAYHAPVLNIDNQPSNENFGEVNLIETTKSLAEISLNLIKALGPELIQGNVATCLLTGIICASRNFRNPETKPKTFETSAYLINQGADHQKIIQHLYKQKSIAQIKFLGRILEKLNFDKEKELYDVALTAADFQESNVHPKDLGFTIEELKFNFRYLPNLLILWESHASPVTIRGVFYSTKPGLVEKILENYEGVSRGEGVLFSTKESDLALVKEKILKIL</sequence>
<evidence type="ECO:0008006" key="3">
    <source>
        <dbReference type="Google" id="ProtNLM"/>
    </source>
</evidence>
<dbReference type="SUPFAM" id="SSF64182">
    <property type="entry name" value="DHH phosphoesterases"/>
    <property type="match status" value="1"/>
</dbReference>
<protein>
    <recommendedName>
        <fullName evidence="3">DDH domain-containing protein</fullName>
    </recommendedName>
</protein>
<dbReference type="InterPro" id="IPR051319">
    <property type="entry name" value="Oligoribo/pAp-PDE_c-di-AMP_PDE"/>
</dbReference>
<dbReference type="PANTHER" id="PTHR47618">
    <property type="entry name" value="BIFUNCTIONAL OLIGORIBONUCLEASE AND PAP PHOSPHATASE NRNA"/>
    <property type="match status" value="1"/>
</dbReference>
<gene>
    <name evidence="1" type="ORF">A2896_00955</name>
</gene>
<evidence type="ECO:0000313" key="1">
    <source>
        <dbReference type="EMBL" id="OGZ24173.1"/>
    </source>
</evidence>
<proteinExistence type="predicted"/>
<dbReference type="EMBL" id="MHMH01000017">
    <property type="protein sequence ID" value="OGZ24173.1"/>
    <property type="molecule type" value="Genomic_DNA"/>
</dbReference>
<dbReference type="STRING" id="1801672.A2896_00955"/>
<comment type="caution">
    <text evidence="1">The sequence shown here is derived from an EMBL/GenBank/DDBJ whole genome shotgun (WGS) entry which is preliminary data.</text>
</comment>
<dbReference type="AlphaFoldDB" id="A0A1G2EEG1"/>
<dbReference type="Gene3D" id="3.90.1640.10">
    <property type="entry name" value="inorganic pyrophosphatase (n-terminal core)"/>
    <property type="match status" value="1"/>
</dbReference>